<keyword evidence="3" id="KW-0472">Membrane</keyword>
<organism evidence="13 14">
    <name type="scientific">Tilletiaria anomala (strain ATCC 24038 / CBS 436.72 / UBC 951)</name>
    <dbReference type="NCBI Taxonomy" id="1037660"/>
    <lineage>
        <taxon>Eukaryota</taxon>
        <taxon>Fungi</taxon>
        <taxon>Dikarya</taxon>
        <taxon>Basidiomycota</taxon>
        <taxon>Ustilaginomycotina</taxon>
        <taxon>Exobasidiomycetes</taxon>
        <taxon>Georgefischeriales</taxon>
        <taxon>Tilletiariaceae</taxon>
        <taxon>Tilletiaria</taxon>
    </lineage>
</organism>
<dbReference type="InterPro" id="IPR002509">
    <property type="entry name" value="NODB_dom"/>
</dbReference>
<dbReference type="InterPro" id="IPR011330">
    <property type="entry name" value="Glyco_hydro/deAcase_b/a-brl"/>
</dbReference>
<dbReference type="SUPFAM" id="SSF88713">
    <property type="entry name" value="Glycoside hydrolase/deacetylase"/>
    <property type="match status" value="1"/>
</dbReference>
<evidence type="ECO:0000256" key="9">
    <source>
        <dbReference type="ARBA" id="ARBA00024056"/>
    </source>
</evidence>
<comment type="subcellular location">
    <subcellularLocation>
        <location evidence="2">Cell membrane</location>
        <topology evidence="2">Lipid-anchor</topology>
        <topology evidence="2">GPI-anchor</topology>
    </subcellularLocation>
</comment>
<keyword evidence="3" id="KW-0336">GPI-anchor</keyword>
<dbReference type="STRING" id="1037660.A0A066VWL1"/>
<dbReference type="PANTHER" id="PTHR10587">
    <property type="entry name" value="GLYCOSYL TRANSFERASE-RELATED"/>
    <property type="match status" value="1"/>
</dbReference>
<dbReference type="InParanoid" id="A0A066VWL1"/>
<feature type="domain" description="NodB homology" evidence="12">
    <location>
        <begin position="110"/>
        <end position="304"/>
    </location>
</feature>
<keyword evidence="14" id="KW-1185">Reference proteome</keyword>
<keyword evidence="3" id="KW-0325">Glycoprotein</keyword>
<keyword evidence="4" id="KW-0146">Chitin degradation</keyword>
<evidence type="ECO:0000256" key="11">
    <source>
        <dbReference type="SAM" id="SignalP"/>
    </source>
</evidence>
<evidence type="ECO:0000256" key="1">
    <source>
        <dbReference type="ARBA" id="ARBA00001941"/>
    </source>
</evidence>
<feature type="chain" id="PRO_5001632391" description="chitin deacetylase" evidence="11">
    <location>
        <begin position="23"/>
        <end position="424"/>
    </location>
</feature>
<feature type="signal peptide" evidence="11">
    <location>
        <begin position="1"/>
        <end position="22"/>
    </location>
</feature>
<dbReference type="GeneID" id="25261673"/>
<dbReference type="GO" id="GO:0009272">
    <property type="term" value="P:fungal-type cell wall biogenesis"/>
    <property type="evidence" value="ECO:0007669"/>
    <property type="project" value="UniProtKB-ARBA"/>
</dbReference>
<evidence type="ECO:0000256" key="6">
    <source>
        <dbReference type="ARBA" id="ARBA00023285"/>
    </source>
</evidence>
<dbReference type="AlphaFoldDB" id="A0A066VWL1"/>
<comment type="caution">
    <text evidence="13">The sequence shown here is derived from an EMBL/GenBank/DDBJ whole genome shotgun (WGS) entry which is preliminary data.</text>
</comment>
<evidence type="ECO:0000256" key="4">
    <source>
        <dbReference type="ARBA" id="ARBA00023024"/>
    </source>
</evidence>
<reference evidence="13 14" key="1">
    <citation type="submission" date="2014-05" db="EMBL/GenBank/DDBJ databases">
        <title>Draft genome sequence of a rare smut relative, Tilletiaria anomala UBC 951.</title>
        <authorList>
            <consortium name="DOE Joint Genome Institute"/>
            <person name="Toome M."/>
            <person name="Kuo A."/>
            <person name="Henrissat B."/>
            <person name="Lipzen A."/>
            <person name="Tritt A."/>
            <person name="Yoshinaga Y."/>
            <person name="Zane M."/>
            <person name="Barry K."/>
            <person name="Grigoriev I.V."/>
            <person name="Spatafora J.W."/>
            <person name="Aimea M.C."/>
        </authorList>
    </citation>
    <scope>NUCLEOTIDE SEQUENCE [LARGE SCALE GENOMIC DNA]</scope>
    <source>
        <strain evidence="13 14">UBC 951</strain>
    </source>
</reference>
<keyword evidence="11" id="KW-0732">Signal</keyword>
<name>A0A066VWL1_TILAU</name>
<keyword evidence="6" id="KW-0170">Cobalt</keyword>
<evidence type="ECO:0000313" key="13">
    <source>
        <dbReference type="EMBL" id="KDN43204.1"/>
    </source>
</evidence>
<protein>
    <recommendedName>
        <fullName evidence="9">chitin deacetylase</fullName>
        <ecNumber evidence="9">3.5.1.41</ecNumber>
    </recommendedName>
</protein>
<dbReference type="GO" id="GO:0006032">
    <property type="term" value="P:chitin catabolic process"/>
    <property type="evidence" value="ECO:0007669"/>
    <property type="project" value="UniProtKB-KW"/>
</dbReference>
<dbReference type="InterPro" id="IPR050248">
    <property type="entry name" value="Polysacc_deacetylase_ArnD"/>
</dbReference>
<dbReference type="PROSITE" id="PS51677">
    <property type="entry name" value="NODB"/>
    <property type="match status" value="1"/>
</dbReference>
<dbReference type="EMBL" id="JMSN01000063">
    <property type="protein sequence ID" value="KDN43204.1"/>
    <property type="molecule type" value="Genomic_DNA"/>
</dbReference>
<dbReference type="EC" id="3.5.1.41" evidence="9"/>
<dbReference type="Pfam" id="PF01522">
    <property type="entry name" value="Polysacc_deac_1"/>
    <property type="match status" value="1"/>
</dbReference>
<dbReference type="Proteomes" id="UP000027361">
    <property type="component" value="Unassembled WGS sequence"/>
</dbReference>
<dbReference type="GO" id="GO:0098552">
    <property type="term" value="C:side of membrane"/>
    <property type="evidence" value="ECO:0007669"/>
    <property type="project" value="UniProtKB-KW"/>
</dbReference>
<evidence type="ECO:0000256" key="5">
    <source>
        <dbReference type="ARBA" id="ARBA00023277"/>
    </source>
</evidence>
<evidence type="ECO:0000256" key="3">
    <source>
        <dbReference type="ARBA" id="ARBA00022622"/>
    </source>
</evidence>
<dbReference type="OrthoDB" id="407355at2759"/>
<dbReference type="GO" id="GO:0000272">
    <property type="term" value="P:polysaccharide catabolic process"/>
    <property type="evidence" value="ECO:0007669"/>
    <property type="project" value="UniProtKB-KW"/>
</dbReference>
<evidence type="ECO:0000259" key="12">
    <source>
        <dbReference type="PROSITE" id="PS51677"/>
    </source>
</evidence>
<gene>
    <name evidence="13" type="ORF">K437DRAFT_154205</name>
</gene>
<dbReference type="GO" id="GO:0004099">
    <property type="term" value="F:chitin deacetylase activity"/>
    <property type="evidence" value="ECO:0007669"/>
    <property type="project" value="UniProtKB-EC"/>
</dbReference>
<dbReference type="HOGENOM" id="CLU_042090_0_0_1"/>
<dbReference type="RefSeq" id="XP_013242303.1">
    <property type="nucleotide sequence ID" value="XM_013386849.1"/>
</dbReference>
<dbReference type="GO" id="GO:0005886">
    <property type="term" value="C:plasma membrane"/>
    <property type="evidence" value="ECO:0007669"/>
    <property type="project" value="UniProtKB-SubCell"/>
</dbReference>
<keyword evidence="8" id="KW-0624">Polysaccharide degradation</keyword>
<dbReference type="Gene3D" id="3.20.20.370">
    <property type="entry name" value="Glycoside hydrolase/deacetylase"/>
    <property type="match status" value="1"/>
</dbReference>
<keyword evidence="7" id="KW-0449">Lipoprotein</keyword>
<comment type="cofactor">
    <cofactor evidence="1">
        <name>Co(2+)</name>
        <dbReference type="ChEBI" id="CHEBI:48828"/>
    </cofactor>
</comment>
<evidence type="ECO:0000256" key="7">
    <source>
        <dbReference type="ARBA" id="ARBA00023288"/>
    </source>
</evidence>
<proteinExistence type="predicted"/>
<evidence type="ECO:0000256" key="10">
    <source>
        <dbReference type="ARBA" id="ARBA00048494"/>
    </source>
</evidence>
<evidence type="ECO:0000313" key="14">
    <source>
        <dbReference type="Proteomes" id="UP000027361"/>
    </source>
</evidence>
<sequence length="424" mass="44875">MRFQSTLIPLAACCTLAAAVVAQPVRFVKRAGVTWPAPFATPPRSMTPQPWIDALNAAVATGKIPSIPRSQNVNGPLKYPDGVNPADPSVCNWSYSQCEGPNDITSAPQGQVAINFDDGPSQGTNELLNFLQTNSQSATHFLIGSNILTNQDAFQQMAKSPLHHLADHTWSHPSFITALSNEDVVAEIGWCMEIIFQLSGKVPAFWRPPQGDADNRIRAIAEHVFGLTLVSWSGDSNDWELREGSGSVGDSPAQVCTNIHQAFGSLTSQGKGVLVLEHELTDQSVHAFEWCTWPLVQQFNLQARNIAQLGDTPGKPWYANALNNTAPVSAQQGILSMQRQEIIASAGSGNQTRTMSSTTASSLTISTSAASSASSHKAVASAAPAPTSVQIGHTSTAALSASRSSCASAAALLVTLSVSAAFFL</sequence>
<evidence type="ECO:0000256" key="8">
    <source>
        <dbReference type="ARBA" id="ARBA00023326"/>
    </source>
</evidence>
<dbReference type="PANTHER" id="PTHR10587:SF135">
    <property type="entry name" value="CHITIN DEACETYLASE 3"/>
    <property type="match status" value="1"/>
</dbReference>
<accession>A0A066VWL1</accession>
<comment type="catalytic activity">
    <reaction evidence="10">
        <text>[(1-&gt;4)-N-acetyl-beta-D-glucosaminyl](n) + n H2O = chitosan + n acetate</text>
        <dbReference type="Rhea" id="RHEA:10464"/>
        <dbReference type="Rhea" id="RHEA-COMP:9593"/>
        <dbReference type="Rhea" id="RHEA-COMP:9597"/>
        <dbReference type="ChEBI" id="CHEBI:15377"/>
        <dbReference type="ChEBI" id="CHEBI:17029"/>
        <dbReference type="ChEBI" id="CHEBI:30089"/>
        <dbReference type="ChEBI" id="CHEBI:57704"/>
        <dbReference type="EC" id="3.5.1.41"/>
    </reaction>
    <physiologicalReaction direction="left-to-right" evidence="10">
        <dbReference type="Rhea" id="RHEA:10465"/>
    </physiologicalReaction>
</comment>
<evidence type="ECO:0000256" key="2">
    <source>
        <dbReference type="ARBA" id="ARBA00004609"/>
    </source>
</evidence>
<keyword evidence="5" id="KW-0119">Carbohydrate metabolism</keyword>
<dbReference type="OMA" id="GDIWDAP"/>